<dbReference type="Proteomes" id="UP000290560">
    <property type="component" value="Unassembled WGS sequence"/>
</dbReference>
<name>A0A445MG19_ENSVE</name>
<evidence type="ECO:0000313" key="2">
    <source>
        <dbReference type="EMBL" id="RZR73212.1"/>
    </source>
</evidence>
<reference evidence="2" key="1">
    <citation type="journal article" date="2018" name="Data Brief">
        <title>Genome sequence data from 17 accessions of Ensete ventricosum, a staple food crop for millions in Ethiopia.</title>
        <authorList>
            <person name="Yemataw Z."/>
            <person name="Muzemil S."/>
            <person name="Ambachew D."/>
            <person name="Tripathi L."/>
            <person name="Tesfaye K."/>
            <person name="Chala A."/>
            <person name="Farbos A."/>
            <person name="O'Neill P."/>
            <person name="Moore K."/>
            <person name="Grant M."/>
            <person name="Studholme D.J."/>
        </authorList>
    </citation>
    <scope>NUCLEOTIDE SEQUENCE [LARGE SCALE GENOMIC DNA]</scope>
    <source>
        <tissue evidence="2">Leaf</tissue>
    </source>
</reference>
<gene>
    <name evidence="2" type="ORF">BHM03_00021505</name>
</gene>
<protein>
    <submittedName>
        <fullName evidence="2">Uncharacterized protein</fullName>
    </submittedName>
</protein>
<feature type="compositionally biased region" description="Basic and acidic residues" evidence="1">
    <location>
        <begin position="24"/>
        <end position="35"/>
    </location>
</feature>
<proteinExistence type="predicted"/>
<sequence>MDRMARSAPMRQAAPTAASLRNAGEARRPTKEEPKWKKRFQRNKTTRDRAVAAGEPMIARQTSERGRGGRQRKQTPLIKSQEGTTVLLWVTHPSSRCPIDGLLYS</sequence>
<evidence type="ECO:0000256" key="1">
    <source>
        <dbReference type="SAM" id="MobiDB-lite"/>
    </source>
</evidence>
<organism evidence="2">
    <name type="scientific">Ensete ventricosum</name>
    <name type="common">Abyssinian banana</name>
    <name type="synonym">Musa ensete</name>
    <dbReference type="NCBI Taxonomy" id="4639"/>
    <lineage>
        <taxon>Eukaryota</taxon>
        <taxon>Viridiplantae</taxon>
        <taxon>Streptophyta</taxon>
        <taxon>Embryophyta</taxon>
        <taxon>Tracheophyta</taxon>
        <taxon>Spermatophyta</taxon>
        <taxon>Magnoliopsida</taxon>
        <taxon>Liliopsida</taxon>
        <taxon>Zingiberales</taxon>
        <taxon>Musaceae</taxon>
        <taxon>Ensete</taxon>
    </lineage>
</organism>
<feature type="region of interest" description="Disordered" evidence="1">
    <location>
        <begin position="1"/>
        <end position="79"/>
    </location>
</feature>
<dbReference type="EMBL" id="KV875854">
    <property type="protein sequence ID" value="RZR73212.1"/>
    <property type="molecule type" value="Genomic_DNA"/>
</dbReference>
<dbReference type="AlphaFoldDB" id="A0A445MG19"/>
<accession>A0A445MG19</accession>